<keyword evidence="2" id="KW-0436">Ligase</keyword>
<evidence type="ECO:0000256" key="2">
    <source>
        <dbReference type="ARBA" id="ARBA00022598"/>
    </source>
</evidence>
<dbReference type="Gene3D" id="3.30.300.30">
    <property type="match status" value="1"/>
</dbReference>
<dbReference type="EMBL" id="BPQH01000002">
    <property type="protein sequence ID" value="GJD47796.1"/>
    <property type="molecule type" value="Genomic_DNA"/>
</dbReference>
<evidence type="ECO:0000313" key="7">
    <source>
        <dbReference type="EMBL" id="GJD47796.1"/>
    </source>
</evidence>
<dbReference type="PANTHER" id="PTHR43605:SF10">
    <property type="entry name" value="ACYL-COA SYNTHETASE MEDIUM CHAIN FAMILY MEMBER 3"/>
    <property type="match status" value="1"/>
</dbReference>
<feature type="domain" description="AMP-binding enzyme C-terminal" evidence="6">
    <location>
        <begin position="457"/>
        <end position="535"/>
    </location>
</feature>
<dbReference type="Proteomes" id="UP001055167">
    <property type="component" value="Unassembled WGS sequence"/>
</dbReference>
<evidence type="ECO:0000256" key="1">
    <source>
        <dbReference type="ARBA" id="ARBA00006432"/>
    </source>
</evidence>
<keyword evidence="3" id="KW-0547">Nucleotide-binding</keyword>
<reference evidence="7" key="2">
    <citation type="submission" date="2021-08" db="EMBL/GenBank/DDBJ databases">
        <authorList>
            <person name="Tani A."/>
            <person name="Ola A."/>
            <person name="Ogura Y."/>
            <person name="Katsura K."/>
            <person name="Hayashi T."/>
        </authorList>
    </citation>
    <scope>NUCLEOTIDE SEQUENCE</scope>
    <source>
        <strain evidence="7">KCTC 52305</strain>
    </source>
</reference>
<keyword evidence="8" id="KW-1185">Reference proteome</keyword>
<reference evidence="7" key="1">
    <citation type="journal article" date="2021" name="Front. Microbiol.">
        <title>Comprehensive Comparative Genomics and Phenotyping of Methylobacterium Species.</title>
        <authorList>
            <person name="Alessa O."/>
            <person name="Ogura Y."/>
            <person name="Fujitani Y."/>
            <person name="Takami H."/>
            <person name="Hayashi T."/>
            <person name="Sahin N."/>
            <person name="Tani A."/>
        </authorList>
    </citation>
    <scope>NUCLEOTIDE SEQUENCE</scope>
    <source>
        <strain evidence="7">KCTC 52305</strain>
    </source>
</reference>
<keyword evidence="4" id="KW-0067">ATP-binding</keyword>
<evidence type="ECO:0000259" key="5">
    <source>
        <dbReference type="Pfam" id="PF00501"/>
    </source>
</evidence>
<dbReference type="Gene3D" id="3.40.50.12780">
    <property type="entry name" value="N-terminal domain of ligase-like"/>
    <property type="match status" value="1"/>
</dbReference>
<dbReference type="Pfam" id="PF13193">
    <property type="entry name" value="AMP-binding_C"/>
    <property type="match status" value="1"/>
</dbReference>
<dbReference type="InterPro" id="IPR045851">
    <property type="entry name" value="AMP-bd_C_sf"/>
</dbReference>
<dbReference type="InterPro" id="IPR051087">
    <property type="entry name" value="Mitochondrial_ACSM"/>
</dbReference>
<comment type="similarity">
    <text evidence="1">Belongs to the ATP-dependent AMP-binding enzyme family.</text>
</comment>
<dbReference type="PANTHER" id="PTHR43605">
    <property type="entry name" value="ACYL-COENZYME A SYNTHETASE"/>
    <property type="match status" value="1"/>
</dbReference>
<dbReference type="InterPro" id="IPR025110">
    <property type="entry name" value="AMP-bd_C"/>
</dbReference>
<dbReference type="InterPro" id="IPR000873">
    <property type="entry name" value="AMP-dep_synth/lig_dom"/>
</dbReference>
<proteinExistence type="inferred from homology"/>
<name>A0ABQ4QSY6_9HYPH</name>
<evidence type="ECO:0000259" key="6">
    <source>
        <dbReference type="Pfam" id="PF13193"/>
    </source>
</evidence>
<dbReference type="InterPro" id="IPR042099">
    <property type="entry name" value="ANL_N_sf"/>
</dbReference>
<sequence length="557" mass="59915">MPAEQSKPLASRVQELVELYRDPKASVAHLLCDQHAPDALAYKVVGTDLEATDLTYGRLRTESERFAAALADLGVGPGDRVATLMGKGTEYLITLMGLWRLGAVHVPIFTAFAPPAIAFRLKGSGAKVVICDAAQQDKLRPGEDMPADPQWQVVTTASQAVASAGPLSFHAILAAQAPGWSAAVLGGDAPIIQIYTSGTTGTPKGVVVPTRALAGFRAYAEFGLGLLPDDLYWCAADPGWAYGLYFGVLGSFTTGVPSLLLTSGFDAKATFEVLARYNVTNFTAAPTVYRSLRAFEGLRPQVTSLRCASSAGEPLTPEVNEWAVEALGVTVHDHYGQTEAGMLINNHHHPELRGPIKPGSMGTPLPGWSLLVLKNQEDAIAPDGELGRVAVEVKDSPLAWFSGYVSDPLKSAEKFAGNGRWYLTGDAGRRDQDGYFHFSSRDDDVIIMAGYRIGPFEIESIIVTHPAVSECAVIAVPDATRGEVLEAYVVLRPGEEEGTEQVKSIQNWVKTRYAAHAFPRQVHFTEALPKTPSGKVQRFVLRQQRREQMTSSVAAAS</sequence>
<evidence type="ECO:0000256" key="3">
    <source>
        <dbReference type="ARBA" id="ARBA00022741"/>
    </source>
</evidence>
<protein>
    <submittedName>
        <fullName evidence="7">Acetyl-coenzyme A synthetase</fullName>
    </submittedName>
</protein>
<comment type="caution">
    <text evidence="7">The sequence shown here is derived from an EMBL/GenBank/DDBJ whole genome shotgun (WGS) entry which is preliminary data.</text>
</comment>
<evidence type="ECO:0000313" key="8">
    <source>
        <dbReference type="Proteomes" id="UP001055167"/>
    </source>
</evidence>
<dbReference type="Pfam" id="PF00501">
    <property type="entry name" value="AMP-binding"/>
    <property type="match status" value="1"/>
</dbReference>
<dbReference type="RefSeq" id="WP_128564901.1">
    <property type="nucleotide sequence ID" value="NZ_BPQH01000002.1"/>
</dbReference>
<dbReference type="SUPFAM" id="SSF56801">
    <property type="entry name" value="Acetyl-CoA synthetase-like"/>
    <property type="match status" value="1"/>
</dbReference>
<accession>A0ABQ4QSY6</accession>
<evidence type="ECO:0000256" key="4">
    <source>
        <dbReference type="ARBA" id="ARBA00022840"/>
    </source>
</evidence>
<organism evidence="7 8">
    <name type="scientific">Methylobacterium crusticola</name>
    <dbReference type="NCBI Taxonomy" id="1697972"/>
    <lineage>
        <taxon>Bacteria</taxon>
        <taxon>Pseudomonadati</taxon>
        <taxon>Pseudomonadota</taxon>
        <taxon>Alphaproteobacteria</taxon>
        <taxon>Hyphomicrobiales</taxon>
        <taxon>Methylobacteriaceae</taxon>
        <taxon>Methylobacterium</taxon>
    </lineage>
</organism>
<feature type="domain" description="AMP-dependent synthetase/ligase" evidence="5">
    <location>
        <begin position="37"/>
        <end position="391"/>
    </location>
</feature>
<gene>
    <name evidence="7" type="primary">acsA_3</name>
    <name evidence="7" type="ORF">OPKNFCMD_0507</name>
</gene>